<dbReference type="AlphaFoldDB" id="A0A378JDE0"/>
<evidence type="ECO:0000313" key="5">
    <source>
        <dbReference type="Proteomes" id="UP000254476"/>
    </source>
</evidence>
<dbReference type="Proteomes" id="UP000054691">
    <property type="component" value="Unassembled WGS sequence"/>
</dbReference>
<accession>A0A378JDE0</accession>
<protein>
    <submittedName>
        <fullName evidence="3">Glycine-rich protein</fullName>
    </submittedName>
</protein>
<feature type="signal peptide" evidence="1">
    <location>
        <begin position="1"/>
        <end position="27"/>
    </location>
</feature>
<evidence type="ECO:0000256" key="1">
    <source>
        <dbReference type="SAM" id="SignalP"/>
    </source>
</evidence>
<evidence type="ECO:0000313" key="4">
    <source>
        <dbReference type="Proteomes" id="UP000054691"/>
    </source>
</evidence>
<evidence type="ECO:0000313" key="3">
    <source>
        <dbReference type="EMBL" id="STX45812.1"/>
    </source>
</evidence>
<gene>
    <name evidence="2" type="ORF">Lgra_2210</name>
    <name evidence="3" type="ORF">NCTC12388_02556</name>
</gene>
<keyword evidence="1" id="KW-0732">Signal</keyword>
<feature type="chain" id="PRO_5016698798" evidence="1">
    <location>
        <begin position="28"/>
        <end position="105"/>
    </location>
</feature>
<dbReference type="PROSITE" id="PS51257">
    <property type="entry name" value="PROKAR_LIPOPROTEIN"/>
    <property type="match status" value="1"/>
</dbReference>
<dbReference type="Proteomes" id="UP000254476">
    <property type="component" value="Unassembled WGS sequence"/>
</dbReference>
<dbReference type="EMBL" id="LNYE01000023">
    <property type="protein sequence ID" value="KTD08975.1"/>
    <property type="molecule type" value="Genomic_DNA"/>
</dbReference>
<dbReference type="STRING" id="45066.Lgra_2210"/>
<proteinExistence type="predicted"/>
<reference evidence="2 4" key="1">
    <citation type="submission" date="2015-11" db="EMBL/GenBank/DDBJ databases">
        <title>Genomic analysis of 38 Legionella species identifies large and diverse effector repertoires.</title>
        <authorList>
            <person name="Burstein D."/>
            <person name="Amaro F."/>
            <person name="Zusman T."/>
            <person name="Lifshitz Z."/>
            <person name="Cohen O."/>
            <person name="Gilbert J.A."/>
            <person name="Pupko T."/>
            <person name="Shuman H.A."/>
            <person name="Segal G."/>
        </authorList>
    </citation>
    <scope>NUCLEOTIDE SEQUENCE [LARGE SCALE GENOMIC DNA]</scope>
    <source>
        <strain evidence="2 4">Lyon 8420412</strain>
    </source>
</reference>
<keyword evidence="4" id="KW-1185">Reference proteome</keyword>
<dbReference type="EMBL" id="UGOB01000001">
    <property type="protein sequence ID" value="STX45812.1"/>
    <property type="molecule type" value="Genomic_DNA"/>
</dbReference>
<organism evidence="3 5">
    <name type="scientific">Legionella gratiana</name>
    <dbReference type="NCBI Taxonomy" id="45066"/>
    <lineage>
        <taxon>Bacteria</taxon>
        <taxon>Pseudomonadati</taxon>
        <taxon>Pseudomonadota</taxon>
        <taxon>Gammaproteobacteria</taxon>
        <taxon>Legionellales</taxon>
        <taxon>Legionellaceae</taxon>
        <taxon>Legionella</taxon>
    </lineage>
</organism>
<evidence type="ECO:0000313" key="2">
    <source>
        <dbReference type="EMBL" id="KTD08975.1"/>
    </source>
</evidence>
<name>A0A378JDE0_9GAMM</name>
<reference evidence="3 5" key="2">
    <citation type="submission" date="2018-06" db="EMBL/GenBank/DDBJ databases">
        <authorList>
            <consortium name="Pathogen Informatics"/>
            <person name="Doyle S."/>
        </authorList>
    </citation>
    <scope>NUCLEOTIDE SEQUENCE [LARGE SCALE GENOMIC DNA]</scope>
    <source>
        <strain evidence="3 5">NCTC12388</strain>
    </source>
</reference>
<sequence length="105" mass="11629">MMSRSITKKIMRAAVFALGLFSTGACFAWYGGYHGGYYHGGGWHGGYYGGWHGGYYHGDYYRGGWGWGGTSVVIGVPGYYYAPPACQTIRVCNAYGHCWFQDSCY</sequence>